<evidence type="ECO:0000313" key="3">
    <source>
        <dbReference type="EMBL" id="GAA3355069.1"/>
    </source>
</evidence>
<dbReference type="EMBL" id="BAAAYK010000038">
    <property type="protein sequence ID" value="GAA3355069.1"/>
    <property type="molecule type" value="Genomic_DNA"/>
</dbReference>
<gene>
    <name evidence="3" type="ORF">GCM10020366_13690</name>
</gene>
<feature type="signal peptide" evidence="2">
    <location>
        <begin position="1"/>
        <end position="27"/>
    </location>
</feature>
<feature type="chain" id="PRO_5047318989" description="DUF320 domain-containing protein" evidence="2">
    <location>
        <begin position="28"/>
        <end position="89"/>
    </location>
</feature>
<reference evidence="4" key="1">
    <citation type="journal article" date="2019" name="Int. J. Syst. Evol. Microbiol.">
        <title>The Global Catalogue of Microorganisms (GCM) 10K type strain sequencing project: providing services to taxonomists for standard genome sequencing and annotation.</title>
        <authorList>
            <consortium name="The Broad Institute Genomics Platform"/>
            <consortium name="The Broad Institute Genome Sequencing Center for Infectious Disease"/>
            <person name="Wu L."/>
            <person name="Ma J."/>
        </authorList>
    </citation>
    <scope>NUCLEOTIDE SEQUENCE [LARGE SCALE GENOMIC DNA]</scope>
    <source>
        <strain evidence="4">JCM 9687</strain>
    </source>
</reference>
<keyword evidence="4" id="KW-1185">Reference proteome</keyword>
<evidence type="ECO:0000313" key="4">
    <source>
        <dbReference type="Proteomes" id="UP001500483"/>
    </source>
</evidence>
<keyword evidence="2" id="KW-0732">Signal</keyword>
<organism evidence="3 4">
    <name type="scientific">Saccharopolyspora gregorii</name>
    <dbReference type="NCBI Taxonomy" id="33914"/>
    <lineage>
        <taxon>Bacteria</taxon>
        <taxon>Bacillati</taxon>
        <taxon>Actinomycetota</taxon>
        <taxon>Actinomycetes</taxon>
        <taxon>Pseudonocardiales</taxon>
        <taxon>Pseudonocardiaceae</taxon>
        <taxon>Saccharopolyspora</taxon>
    </lineage>
</organism>
<accession>A0ABP6RLH3</accession>
<comment type="caution">
    <text evidence="3">The sequence shown here is derived from an EMBL/GenBank/DDBJ whole genome shotgun (WGS) entry which is preliminary data.</text>
</comment>
<protein>
    <recommendedName>
        <fullName evidence="5">DUF320 domain-containing protein</fullName>
    </recommendedName>
</protein>
<dbReference type="RefSeq" id="WP_258347413.1">
    <property type="nucleotide sequence ID" value="NZ_BAAAYK010000038.1"/>
</dbReference>
<name>A0ABP6RLH3_9PSEU</name>
<proteinExistence type="predicted"/>
<sequence>MRTSTRLLGAAAVAVALLGAGSTTAFAGGHDDKPEVTSESGDGGAGGSGGIGVNLLCGIGILGQGSCSAAEGGDGGDTDSETGVGNTEG</sequence>
<evidence type="ECO:0000256" key="2">
    <source>
        <dbReference type="SAM" id="SignalP"/>
    </source>
</evidence>
<dbReference type="Proteomes" id="UP001500483">
    <property type="component" value="Unassembled WGS sequence"/>
</dbReference>
<feature type="region of interest" description="Disordered" evidence="1">
    <location>
        <begin position="67"/>
        <end position="89"/>
    </location>
</feature>
<evidence type="ECO:0008006" key="5">
    <source>
        <dbReference type="Google" id="ProtNLM"/>
    </source>
</evidence>
<feature type="region of interest" description="Disordered" evidence="1">
    <location>
        <begin position="24"/>
        <end position="45"/>
    </location>
</feature>
<evidence type="ECO:0000256" key="1">
    <source>
        <dbReference type="SAM" id="MobiDB-lite"/>
    </source>
</evidence>